<dbReference type="PANTHER" id="PTHR11070">
    <property type="entry name" value="UVRD / RECB / PCRA DNA HELICASE FAMILY MEMBER"/>
    <property type="match status" value="1"/>
</dbReference>
<evidence type="ECO:0000259" key="3">
    <source>
        <dbReference type="Pfam" id="PF13538"/>
    </source>
</evidence>
<evidence type="ECO:0000313" key="4">
    <source>
        <dbReference type="EMBL" id="EDN57350.1"/>
    </source>
</evidence>
<dbReference type="SUPFAM" id="SSF52540">
    <property type="entry name" value="P-loop containing nucleoside triphosphate hydrolases"/>
    <property type="match status" value="1"/>
</dbReference>
<dbReference type="Proteomes" id="UP000242664">
    <property type="component" value="Unassembled WGS sequence"/>
</dbReference>
<name>A0ABM9WVB8_VIBAE</name>
<feature type="domain" description="UvrD-like helicase C-terminal" evidence="3">
    <location>
        <begin position="577"/>
        <end position="615"/>
    </location>
</feature>
<dbReference type="Pfam" id="PF08378">
    <property type="entry name" value="NERD"/>
    <property type="match status" value="1"/>
</dbReference>
<organism evidence="4 5">
    <name type="scientific">Vibrio antiquarius (strain Ex25)</name>
    <dbReference type="NCBI Taxonomy" id="150340"/>
    <lineage>
        <taxon>Bacteria</taxon>
        <taxon>Pseudomonadati</taxon>
        <taxon>Pseudomonadota</taxon>
        <taxon>Gammaproteobacteria</taxon>
        <taxon>Vibrionales</taxon>
        <taxon>Vibrionaceae</taxon>
        <taxon>Vibrio</taxon>
        <taxon>Vibrio diabolicus subgroup</taxon>
    </lineage>
</organism>
<evidence type="ECO:0000313" key="5">
    <source>
        <dbReference type="Proteomes" id="UP000242664"/>
    </source>
</evidence>
<gene>
    <name evidence="4" type="ORF">VEx25_1307</name>
</gene>
<reference evidence="5" key="1">
    <citation type="submission" date="2006-10" db="EMBL/GenBank/DDBJ databases">
        <authorList>
            <person name="Heidelberg J."/>
            <person name="Sebastian Y."/>
        </authorList>
    </citation>
    <scope>NUCLEOTIDE SEQUENCE [LARGE SCALE GENOMIC DNA]</scope>
    <source>
        <strain evidence="5">EX25</strain>
    </source>
</reference>
<dbReference type="Gene3D" id="3.40.50.300">
    <property type="entry name" value="P-loop containing nucleotide triphosphate hydrolases"/>
    <property type="match status" value="2"/>
</dbReference>
<dbReference type="InterPro" id="IPR011528">
    <property type="entry name" value="NERD"/>
</dbReference>
<evidence type="ECO:0000259" key="2">
    <source>
        <dbReference type="Pfam" id="PF08378"/>
    </source>
</evidence>
<dbReference type="EMBL" id="DS267818">
    <property type="protein sequence ID" value="EDN57350.1"/>
    <property type="molecule type" value="Genomic_DNA"/>
</dbReference>
<sequence>MAKIYPSWSNIERLTVKPTEGELYLLKKIDESLDESYEVFFNPFLDGDRPDIVIVKRDYGAIIIEVKDWSINNYVVTKDNKWLIKDSVIRSPQTQVFRYKQNMFELHLPILGLKELVNRNFYNVISTYVYFNCASKLEIRELYQTPENEVRMELNLLNASIKNREIVHFEYDKKQKYLSNKIKQISRDAYISYGKDNINDLVSKIKRMRKNNLFTNNIYLDFIRRLSPPTHILDQGLPIVFDRKQESLINSVSEKRKVKGVAGCGKTSILAKRAISAFERHGSEVLILTYNITLRHYIRDKISQIQCKGAGNQFEIMHYHGFINNKLNEYGLDVAPLLEKYQGTDKEKLEKLYKDRNLFESLPINEKYKTIFIDEVQDYEPDWIKIIRDCFLEPNGEMILFGDQSQNIYERDDNKRESALVQGFGRWFKLSKSYRSEIDTPLIQLFKGFQEEFLVSKYSDVFESNYTQGSMNFDLLAYESYGSIINTEKVIDLINSYVKEKSINPNDIAIICSKVEPLIAIEKKIRSIEKTKIMFEDADDLRQIEHITGKERVNRIEKIRRRKKCFFMQNSGVIKMSTTHSFKGLESDTVFCILLNDDHEEMVYTGITRARKNLVTFDCYDSKYKGFFSRNIKP</sequence>
<dbReference type="GeneID" id="45030212"/>
<dbReference type="InterPro" id="IPR027785">
    <property type="entry name" value="UvrD-like_helicase_C"/>
</dbReference>
<evidence type="ECO:0000256" key="1">
    <source>
        <dbReference type="ARBA" id="ARBA00034923"/>
    </source>
</evidence>
<feature type="domain" description="NERD" evidence="2">
    <location>
        <begin position="19"/>
        <end position="103"/>
    </location>
</feature>
<keyword evidence="5" id="KW-1185">Reference proteome</keyword>
<dbReference type="RefSeq" id="WP_006742003.1">
    <property type="nucleotide sequence ID" value="NC_013457.1"/>
</dbReference>
<dbReference type="PANTHER" id="PTHR11070:SF2">
    <property type="entry name" value="ATP-DEPENDENT DNA HELICASE SRS2"/>
    <property type="match status" value="1"/>
</dbReference>
<protein>
    <recommendedName>
        <fullName evidence="1">DNA 3'-5' helicase II</fullName>
    </recommendedName>
</protein>
<dbReference type="InterPro" id="IPR000212">
    <property type="entry name" value="DNA_helicase_UvrD/REP"/>
</dbReference>
<dbReference type="Pfam" id="PF13245">
    <property type="entry name" value="AAA_19"/>
    <property type="match status" value="1"/>
</dbReference>
<proteinExistence type="predicted"/>
<accession>A0ABM9WVB8</accession>
<dbReference type="InterPro" id="IPR027417">
    <property type="entry name" value="P-loop_NTPase"/>
</dbReference>
<dbReference type="Pfam" id="PF13538">
    <property type="entry name" value="UvrD_C_2"/>
    <property type="match status" value="1"/>
</dbReference>